<keyword evidence="3" id="KW-1185">Reference proteome</keyword>
<proteinExistence type="predicted"/>
<dbReference type="AlphaFoldDB" id="A0A2U1LAA2"/>
<accession>A0A2U1LAA2</accession>
<organism evidence="2 3">
    <name type="scientific">Artemisia annua</name>
    <name type="common">Sweet wormwood</name>
    <dbReference type="NCBI Taxonomy" id="35608"/>
    <lineage>
        <taxon>Eukaryota</taxon>
        <taxon>Viridiplantae</taxon>
        <taxon>Streptophyta</taxon>
        <taxon>Embryophyta</taxon>
        <taxon>Tracheophyta</taxon>
        <taxon>Spermatophyta</taxon>
        <taxon>Magnoliopsida</taxon>
        <taxon>eudicotyledons</taxon>
        <taxon>Gunneridae</taxon>
        <taxon>Pentapetalae</taxon>
        <taxon>asterids</taxon>
        <taxon>campanulids</taxon>
        <taxon>Asterales</taxon>
        <taxon>Asteraceae</taxon>
        <taxon>Asteroideae</taxon>
        <taxon>Anthemideae</taxon>
        <taxon>Artemisiinae</taxon>
        <taxon>Artemisia</taxon>
    </lineage>
</organism>
<keyword evidence="1" id="KW-0812">Transmembrane</keyword>
<reference evidence="2 3" key="1">
    <citation type="journal article" date="2018" name="Mol. Plant">
        <title>The genome of Artemisia annua provides insight into the evolution of Asteraceae family and artemisinin biosynthesis.</title>
        <authorList>
            <person name="Shen Q."/>
            <person name="Zhang L."/>
            <person name="Liao Z."/>
            <person name="Wang S."/>
            <person name="Yan T."/>
            <person name="Shi P."/>
            <person name="Liu M."/>
            <person name="Fu X."/>
            <person name="Pan Q."/>
            <person name="Wang Y."/>
            <person name="Lv Z."/>
            <person name="Lu X."/>
            <person name="Zhang F."/>
            <person name="Jiang W."/>
            <person name="Ma Y."/>
            <person name="Chen M."/>
            <person name="Hao X."/>
            <person name="Li L."/>
            <person name="Tang Y."/>
            <person name="Lv G."/>
            <person name="Zhou Y."/>
            <person name="Sun X."/>
            <person name="Brodelius P.E."/>
            <person name="Rose J.K.C."/>
            <person name="Tang K."/>
        </authorList>
    </citation>
    <scope>NUCLEOTIDE SEQUENCE [LARGE SCALE GENOMIC DNA]</scope>
    <source>
        <strain evidence="3">cv. Huhao1</strain>
        <tissue evidence="2">Leaf</tissue>
    </source>
</reference>
<protein>
    <recommendedName>
        <fullName evidence="4">Reverse transcriptase zinc-binding domain-containing protein</fullName>
    </recommendedName>
</protein>
<gene>
    <name evidence="2" type="ORF">CTI12_AA513260</name>
</gene>
<sequence>MGALDKYKSGIYLCPLCNTTQDSKFHFFSECAFSSQVWKKVLDLVENPVGGVLIHGNIVEVGEPVKLAHKHILLRVVIAKLLFGASVYYIWQGKNNRLLKKKSRRVEQVCDTTVHVNYKAKVNDHKVEEFVYG</sequence>
<dbReference type="EMBL" id="PKPP01010523">
    <property type="protein sequence ID" value="PWA45944.1"/>
    <property type="molecule type" value="Genomic_DNA"/>
</dbReference>
<dbReference type="Proteomes" id="UP000245207">
    <property type="component" value="Unassembled WGS sequence"/>
</dbReference>
<name>A0A2U1LAA2_ARTAN</name>
<keyword evidence="1" id="KW-0472">Membrane</keyword>
<feature type="transmembrane region" description="Helical" evidence="1">
    <location>
        <begin position="72"/>
        <end position="91"/>
    </location>
</feature>
<evidence type="ECO:0008006" key="4">
    <source>
        <dbReference type="Google" id="ProtNLM"/>
    </source>
</evidence>
<comment type="caution">
    <text evidence="2">The sequence shown here is derived from an EMBL/GenBank/DDBJ whole genome shotgun (WGS) entry which is preliminary data.</text>
</comment>
<evidence type="ECO:0000313" key="3">
    <source>
        <dbReference type="Proteomes" id="UP000245207"/>
    </source>
</evidence>
<keyword evidence="1" id="KW-1133">Transmembrane helix</keyword>
<evidence type="ECO:0000256" key="1">
    <source>
        <dbReference type="SAM" id="Phobius"/>
    </source>
</evidence>
<evidence type="ECO:0000313" key="2">
    <source>
        <dbReference type="EMBL" id="PWA45944.1"/>
    </source>
</evidence>